<protein>
    <recommendedName>
        <fullName evidence="8">Membrane-bound O-acyltransferase C24H6.01c</fullName>
    </recommendedName>
</protein>
<keyword evidence="4 5" id="KW-0472">Membrane</keyword>
<accession>D8RXB5</accession>
<feature type="transmembrane region" description="Helical" evidence="5">
    <location>
        <begin position="485"/>
        <end position="501"/>
    </location>
</feature>
<proteinExistence type="predicted"/>
<dbReference type="AlphaFoldDB" id="D8RXB5"/>
<evidence type="ECO:0000256" key="5">
    <source>
        <dbReference type="SAM" id="Phobius"/>
    </source>
</evidence>
<dbReference type="FunCoup" id="D8RXB5">
    <property type="interactions" value="1442"/>
</dbReference>
<feature type="transmembrane region" description="Helical" evidence="5">
    <location>
        <begin position="57"/>
        <end position="76"/>
    </location>
</feature>
<feature type="transmembrane region" description="Helical" evidence="5">
    <location>
        <begin position="237"/>
        <end position="255"/>
    </location>
</feature>
<keyword evidence="3 5" id="KW-1133">Transmembrane helix</keyword>
<dbReference type="GO" id="GO:0019432">
    <property type="term" value="P:triglyceride biosynthetic process"/>
    <property type="evidence" value="ECO:0007669"/>
    <property type="project" value="UniProtKB-ARBA"/>
</dbReference>
<evidence type="ECO:0000313" key="6">
    <source>
        <dbReference type="EMBL" id="EFJ23230.1"/>
    </source>
</evidence>
<evidence type="ECO:0000313" key="7">
    <source>
        <dbReference type="Proteomes" id="UP000001514"/>
    </source>
</evidence>
<dbReference type="InterPro" id="IPR051085">
    <property type="entry name" value="MB_O-acyltransferase"/>
</dbReference>
<dbReference type="InterPro" id="IPR004299">
    <property type="entry name" value="MBOAT_fam"/>
</dbReference>
<evidence type="ECO:0000256" key="3">
    <source>
        <dbReference type="ARBA" id="ARBA00022989"/>
    </source>
</evidence>
<organism evidence="7">
    <name type="scientific">Selaginella moellendorffii</name>
    <name type="common">Spikemoss</name>
    <dbReference type="NCBI Taxonomy" id="88036"/>
    <lineage>
        <taxon>Eukaryota</taxon>
        <taxon>Viridiplantae</taxon>
        <taxon>Streptophyta</taxon>
        <taxon>Embryophyta</taxon>
        <taxon>Tracheophyta</taxon>
        <taxon>Lycopodiopsida</taxon>
        <taxon>Selaginellales</taxon>
        <taxon>Selaginellaceae</taxon>
        <taxon>Selaginella</taxon>
    </lineage>
</organism>
<dbReference type="InParanoid" id="D8RXB5"/>
<dbReference type="GO" id="GO:0016020">
    <property type="term" value="C:membrane"/>
    <property type="evidence" value="ECO:0007669"/>
    <property type="project" value="UniProtKB-SubCell"/>
</dbReference>
<dbReference type="STRING" id="88036.D8RXB5"/>
<comment type="subcellular location">
    <subcellularLocation>
        <location evidence="1">Membrane</location>
        <topology evidence="1">Multi-pass membrane protein</topology>
    </subcellularLocation>
</comment>
<dbReference type="KEGG" id="smo:SELMODRAFT_103808"/>
<feature type="transmembrane region" description="Helical" evidence="5">
    <location>
        <begin position="88"/>
        <end position="116"/>
    </location>
</feature>
<feature type="transmembrane region" description="Helical" evidence="5">
    <location>
        <begin position="439"/>
        <end position="465"/>
    </location>
</feature>
<evidence type="ECO:0008006" key="8">
    <source>
        <dbReference type="Google" id="ProtNLM"/>
    </source>
</evidence>
<keyword evidence="2 5" id="KW-0812">Transmembrane</keyword>
<dbReference type="OMA" id="NMWAVFT"/>
<dbReference type="Pfam" id="PF03062">
    <property type="entry name" value="MBOAT"/>
    <property type="match status" value="1"/>
</dbReference>
<evidence type="ECO:0000256" key="2">
    <source>
        <dbReference type="ARBA" id="ARBA00022692"/>
    </source>
</evidence>
<evidence type="ECO:0000256" key="1">
    <source>
        <dbReference type="ARBA" id="ARBA00004141"/>
    </source>
</evidence>
<feature type="transmembrane region" description="Helical" evidence="5">
    <location>
        <begin position="128"/>
        <end position="147"/>
    </location>
</feature>
<dbReference type="eggNOG" id="KOG3860">
    <property type="taxonomic scope" value="Eukaryota"/>
</dbReference>
<feature type="transmembrane region" description="Helical" evidence="5">
    <location>
        <begin position="276"/>
        <end position="295"/>
    </location>
</feature>
<dbReference type="EMBL" id="GL377593">
    <property type="protein sequence ID" value="EFJ23230.1"/>
    <property type="molecule type" value="Genomic_DNA"/>
</dbReference>
<dbReference type="GO" id="GO:0016746">
    <property type="term" value="F:acyltransferase activity"/>
    <property type="evidence" value="ECO:0000318"/>
    <property type="project" value="GO_Central"/>
</dbReference>
<feature type="transmembrane region" description="Helical" evidence="5">
    <location>
        <begin position="315"/>
        <end position="335"/>
    </location>
</feature>
<sequence length="531" mass="61264">MGFLYAYALVFYALFVWRSIDLSSGKEAWGLRGLRRGWILERNDLSDAQWRNFRANLPALTIVLGGFTVLSLILTHGLRFGGKGMSRYWLVVSTIFLAYMHECCIVFIVAIAAGNFALTKVIAGGRSFFPILLWSYNLAFLILNRVYEGYSFTSLGEAFARLDKHRGAMRWHISFNFVMLRMVSFGLDYHWTRCCRPSAINWEKHNATCSECQTGNPCNLSRQEKVLPENAYGLTAYFSYLFYAPLYIAGPVVSFNSFSSQASSFRPLSFDQAGAYGIRWLACLLLMELMTHYFYYNAFATSRVWPKLSPVQIFIVGYGVLNFMWLKFLLIWRFFRFWALMCGVESPENMLRCVNNCYDLEGFWKSWHASYNRWLVRYIYIPLGGSRWKLLNVWIIFTFVALWHDLEWKLLSWAWMTCLLWLPEGLMKLSLRLKQVSCFYFPLFTEGCAIASALNITGLMMANLIGFVVGPAGFKELISKLFVKQNAWLCLGIFFSFYVGAKVRIGTFFLPLLLFFMHCAAYVSSEGGRSL</sequence>
<reference evidence="6 7" key="1">
    <citation type="journal article" date="2011" name="Science">
        <title>The Selaginella genome identifies genetic changes associated with the evolution of vascular plants.</title>
        <authorList>
            <person name="Banks J.A."/>
            <person name="Nishiyama T."/>
            <person name="Hasebe M."/>
            <person name="Bowman J.L."/>
            <person name="Gribskov M."/>
            <person name="dePamphilis C."/>
            <person name="Albert V.A."/>
            <person name="Aono N."/>
            <person name="Aoyama T."/>
            <person name="Ambrose B.A."/>
            <person name="Ashton N.W."/>
            <person name="Axtell M.J."/>
            <person name="Barker E."/>
            <person name="Barker M.S."/>
            <person name="Bennetzen J.L."/>
            <person name="Bonawitz N.D."/>
            <person name="Chapple C."/>
            <person name="Cheng C."/>
            <person name="Correa L.G."/>
            <person name="Dacre M."/>
            <person name="DeBarry J."/>
            <person name="Dreyer I."/>
            <person name="Elias M."/>
            <person name="Engstrom E.M."/>
            <person name="Estelle M."/>
            <person name="Feng L."/>
            <person name="Finet C."/>
            <person name="Floyd S.K."/>
            <person name="Frommer W.B."/>
            <person name="Fujita T."/>
            <person name="Gramzow L."/>
            <person name="Gutensohn M."/>
            <person name="Harholt J."/>
            <person name="Hattori M."/>
            <person name="Heyl A."/>
            <person name="Hirai T."/>
            <person name="Hiwatashi Y."/>
            <person name="Ishikawa M."/>
            <person name="Iwata M."/>
            <person name="Karol K.G."/>
            <person name="Koehler B."/>
            <person name="Kolukisaoglu U."/>
            <person name="Kubo M."/>
            <person name="Kurata T."/>
            <person name="Lalonde S."/>
            <person name="Li K."/>
            <person name="Li Y."/>
            <person name="Litt A."/>
            <person name="Lyons E."/>
            <person name="Manning G."/>
            <person name="Maruyama T."/>
            <person name="Michael T.P."/>
            <person name="Mikami K."/>
            <person name="Miyazaki S."/>
            <person name="Morinaga S."/>
            <person name="Murata T."/>
            <person name="Mueller-Roeber B."/>
            <person name="Nelson D.R."/>
            <person name="Obara M."/>
            <person name="Oguri Y."/>
            <person name="Olmstead R.G."/>
            <person name="Onodera N."/>
            <person name="Petersen B.L."/>
            <person name="Pils B."/>
            <person name="Prigge M."/>
            <person name="Rensing S.A."/>
            <person name="Riano-Pachon D.M."/>
            <person name="Roberts A.W."/>
            <person name="Sato Y."/>
            <person name="Scheller H.V."/>
            <person name="Schulz B."/>
            <person name="Schulz C."/>
            <person name="Shakirov E.V."/>
            <person name="Shibagaki N."/>
            <person name="Shinohara N."/>
            <person name="Shippen D.E."/>
            <person name="Soerensen I."/>
            <person name="Sotooka R."/>
            <person name="Sugimoto N."/>
            <person name="Sugita M."/>
            <person name="Sumikawa N."/>
            <person name="Tanurdzic M."/>
            <person name="Theissen G."/>
            <person name="Ulvskov P."/>
            <person name="Wakazuki S."/>
            <person name="Weng J.K."/>
            <person name="Willats W.W."/>
            <person name="Wipf D."/>
            <person name="Wolf P.G."/>
            <person name="Yang L."/>
            <person name="Zimmer A.D."/>
            <person name="Zhu Q."/>
            <person name="Mitros T."/>
            <person name="Hellsten U."/>
            <person name="Loque D."/>
            <person name="Otillar R."/>
            <person name="Salamov A."/>
            <person name="Schmutz J."/>
            <person name="Shapiro H."/>
            <person name="Lindquist E."/>
            <person name="Lucas S."/>
            <person name="Rokhsar D."/>
            <person name="Grigoriev I.V."/>
        </authorList>
    </citation>
    <scope>NUCLEOTIDE SEQUENCE [LARGE SCALE GENOMIC DNA]</scope>
</reference>
<name>D8RXB5_SELML</name>
<keyword evidence="7" id="KW-1185">Reference proteome</keyword>
<dbReference type="PANTHER" id="PTHR13285:SF18">
    <property type="entry name" value="PROTEIN-CYSTEINE N-PALMITOYLTRANSFERASE RASP"/>
    <property type="match status" value="1"/>
</dbReference>
<dbReference type="HOGENOM" id="CLU_021430_2_1_1"/>
<gene>
    <name evidence="6" type="ORF">SELMODRAFT_103808</name>
</gene>
<evidence type="ECO:0000256" key="4">
    <source>
        <dbReference type="ARBA" id="ARBA00023136"/>
    </source>
</evidence>
<dbReference type="PANTHER" id="PTHR13285">
    <property type="entry name" value="ACYLTRANSFERASE"/>
    <property type="match status" value="1"/>
</dbReference>
<dbReference type="Gramene" id="EFJ23230">
    <property type="protein sequence ID" value="EFJ23230"/>
    <property type="gene ID" value="SELMODRAFT_103808"/>
</dbReference>
<dbReference type="GO" id="GO:0005783">
    <property type="term" value="C:endoplasmic reticulum"/>
    <property type="evidence" value="ECO:0000318"/>
    <property type="project" value="GO_Central"/>
</dbReference>
<dbReference type="Proteomes" id="UP000001514">
    <property type="component" value="Unassembled WGS sequence"/>
</dbReference>